<dbReference type="EMBL" id="BMZG01000001">
    <property type="protein sequence ID" value="GHA65690.1"/>
    <property type="molecule type" value="Genomic_DNA"/>
</dbReference>
<sequence length="239" mass="27586">MARLFNRLHFERYGETVSVSFTCDFLKRHAVQVLRLRRELAAKPPRAVPVCHTWAMDLTFFTDEAKQTHANLGIIDHGSRALLCLRTLTIRNSWTLLGYLCLTIGRYGKPRKVRSDNEAVFSSWVFKTFLKLVGIQKQTTNAHSPWQNGRIERLFGTLKPVLRQLQIVGMVQLQAALDEFRTFYNHARPHTNLNNQTPAQVWQSQCHQSKPKQRRKSKTEPLVVQAFDGLMTGIYEPPD</sequence>
<keyword evidence="4" id="KW-1185">Reference proteome</keyword>
<organism evidence="3 4">
    <name type="scientific">Formosimonas limnophila</name>
    <dbReference type="NCBI Taxonomy" id="1384487"/>
    <lineage>
        <taxon>Bacteria</taxon>
        <taxon>Pseudomonadati</taxon>
        <taxon>Pseudomonadota</taxon>
        <taxon>Betaproteobacteria</taxon>
        <taxon>Burkholderiales</taxon>
        <taxon>Burkholderiaceae</taxon>
        <taxon>Formosimonas</taxon>
    </lineage>
</organism>
<dbReference type="PANTHER" id="PTHR37984">
    <property type="entry name" value="PROTEIN CBG26694"/>
    <property type="match status" value="1"/>
</dbReference>
<dbReference type="SUPFAM" id="SSF53098">
    <property type="entry name" value="Ribonuclease H-like"/>
    <property type="match status" value="1"/>
</dbReference>
<evidence type="ECO:0000313" key="3">
    <source>
        <dbReference type="EMBL" id="GHA65690.1"/>
    </source>
</evidence>
<dbReference type="PANTHER" id="PTHR37984:SF5">
    <property type="entry name" value="PROTEIN NYNRIN-LIKE"/>
    <property type="match status" value="1"/>
</dbReference>
<dbReference type="AlphaFoldDB" id="A0A8J3CFX5"/>
<dbReference type="GO" id="GO:0003676">
    <property type="term" value="F:nucleic acid binding"/>
    <property type="evidence" value="ECO:0007669"/>
    <property type="project" value="InterPro"/>
</dbReference>
<feature type="compositionally biased region" description="Polar residues" evidence="1">
    <location>
        <begin position="197"/>
        <end position="208"/>
    </location>
</feature>
<evidence type="ECO:0000256" key="1">
    <source>
        <dbReference type="SAM" id="MobiDB-lite"/>
    </source>
</evidence>
<evidence type="ECO:0000259" key="2">
    <source>
        <dbReference type="PROSITE" id="PS50994"/>
    </source>
</evidence>
<reference evidence="3" key="1">
    <citation type="journal article" date="2014" name="Int. J. Syst. Evol. Microbiol.">
        <title>Complete genome sequence of Corynebacterium casei LMG S-19264T (=DSM 44701T), isolated from a smear-ripened cheese.</title>
        <authorList>
            <consortium name="US DOE Joint Genome Institute (JGI-PGF)"/>
            <person name="Walter F."/>
            <person name="Albersmeier A."/>
            <person name="Kalinowski J."/>
            <person name="Ruckert C."/>
        </authorList>
    </citation>
    <scope>NUCLEOTIDE SEQUENCE</scope>
    <source>
        <strain evidence="3">KCTC 32501</strain>
    </source>
</reference>
<comment type="caution">
    <text evidence="3">The sequence shown here is derived from an EMBL/GenBank/DDBJ whole genome shotgun (WGS) entry which is preliminary data.</text>
</comment>
<feature type="domain" description="Integrase catalytic" evidence="2">
    <location>
        <begin position="45"/>
        <end position="206"/>
    </location>
</feature>
<dbReference type="InterPro" id="IPR012337">
    <property type="entry name" value="RNaseH-like_sf"/>
</dbReference>
<gene>
    <name evidence="3" type="ORF">GCM10009007_02920</name>
</gene>
<dbReference type="InterPro" id="IPR001584">
    <property type="entry name" value="Integrase_cat-core"/>
</dbReference>
<name>A0A8J3CFX5_9BURK</name>
<feature type="region of interest" description="Disordered" evidence="1">
    <location>
        <begin position="197"/>
        <end position="220"/>
    </location>
</feature>
<dbReference type="InterPro" id="IPR050951">
    <property type="entry name" value="Retrovirus_Pol_polyprotein"/>
</dbReference>
<dbReference type="PROSITE" id="PS50994">
    <property type="entry name" value="INTEGRASE"/>
    <property type="match status" value="1"/>
</dbReference>
<dbReference type="GO" id="GO:0015074">
    <property type="term" value="P:DNA integration"/>
    <property type="evidence" value="ECO:0007669"/>
    <property type="project" value="InterPro"/>
</dbReference>
<protein>
    <recommendedName>
        <fullName evidence="2">Integrase catalytic domain-containing protein</fullName>
    </recommendedName>
</protein>
<dbReference type="Proteomes" id="UP000614287">
    <property type="component" value="Unassembled WGS sequence"/>
</dbReference>
<evidence type="ECO:0000313" key="4">
    <source>
        <dbReference type="Proteomes" id="UP000614287"/>
    </source>
</evidence>
<dbReference type="InterPro" id="IPR036397">
    <property type="entry name" value="RNaseH_sf"/>
</dbReference>
<reference evidence="3" key="2">
    <citation type="submission" date="2020-09" db="EMBL/GenBank/DDBJ databases">
        <authorList>
            <person name="Sun Q."/>
            <person name="Kim S."/>
        </authorList>
    </citation>
    <scope>NUCLEOTIDE SEQUENCE</scope>
    <source>
        <strain evidence="3">KCTC 32501</strain>
    </source>
</reference>
<proteinExistence type="predicted"/>
<dbReference type="Gene3D" id="3.30.420.10">
    <property type="entry name" value="Ribonuclease H-like superfamily/Ribonuclease H"/>
    <property type="match status" value="1"/>
</dbReference>
<accession>A0A8J3CFX5</accession>
<dbReference type="Pfam" id="PF13683">
    <property type="entry name" value="rve_3"/>
    <property type="match status" value="1"/>
</dbReference>